<dbReference type="GO" id="GO:0031982">
    <property type="term" value="C:vesicle"/>
    <property type="evidence" value="ECO:0000318"/>
    <property type="project" value="GO_Central"/>
</dbReference>
<evidence type="ECO:0000256" key="7">
    <source>
        <dbReference type="ARBA" id="ARBA00022847"/>
    </source>
</evidence>
<evidence type="ECO:0000256" key="15">
    <source>
        <dbReference type="ARBA" id="ARBA00029768"/>
    </source>
</evidence>
<name>A0A5F8HBE6_MONDO</name>
<keyword evidence="21" id="KW-1185">Reference proteome</keyword>
<evidence type="ECO:0000256" key="12">
    <source>
        <dbReference type="ARBA" id="ARBA00023180"/>
    </source>
</evidence>
<evidence type="ECO:0000256" key="19">
    <source>
        <dbReference type="SAM" id="Phobius"/>
    </source>
</evidence>
<evidence type="ECO:0000256" key="2">
    <source>
        <dbReference type="ARBA" id="ARBA00005808"/>
    </source>
</evidence>
<evidence type="ECO:0000256" key="13">
    <source>
        <dbReference type="ARBA" id="ARBA00023201"/>
    </source>
</evidence>
<dbReference type="GO" id="GO:0030643">
    <property type="term" value="P:intracellular phosphate ion homeostasis"/>
    <property type="evidence" value="ECO:0000318"/>
    <property type="project" value="GO_Central"/>
</dbReference>
<keyword evidence="9" id="KW-0406">Ion transport</keyword>
<evidence type="ECO:0000256" key="9">
    <source>
        <dbReference type="ARBA" id="ARBA00023065"/>
    </source>
</evidence>
<dbReference type="GO" id="GO:0016324">
    <property type="term" value="C:apical plasma membrane"/>
    <property type="evidence" value="ECO:0000318"/>
    <property type="project" value="GO_Central"/>
</dbReference>
<evidence type="ECO:0000256" key="16">
    <source>
        <dbReference type="ARBA" id="ARBA00031843"/>
    </source>
</evidence>
<evidence type="ECO:0000313" key="20">
    <source>
        <dbReference type="Ensembl" id="ENSMODP00000057266.1"/>
    </source>
</evidence>
<evidence type="ECO:0000256" key="11">
    <source>
        <dbReference type="ARBA" id="ARBA00023157"/>
    </source>
</evidence>
<dbReference type="PANTHER" id="PTHR10010">
    <property type="entry name" value="SOLUTE CARRIER FAMILY 34 SODIUM PHOSPHATE , MEMBER 2-RELATED"/>
    <property type="match status" value="1"/>
</dbReference>
<keyword evidence="13" id="KW-0915">Sodium</keyword>
<dbReference type="NCBIfam" id="NF037997">
    <property type="entry name" value="Na_Pi_symport"/>
    <property type="match status" value="1"/>
</dbReference>
<dbReference type="InterPro" id="IPR003841">
    <property type="entry name" value="Na/Pi_transpt"/>
</dbReference>
<dbReference type="STRING" id="13616.ENSMODP00000057266"/>
<feature type="transmembrane region" description="Helical" evidence="19">
    <location>
        <begin position="287"/>
        <end position="305"/>
    </location>
</feature>
<evidence type="ECO:0000256" key="3">
    <source>
        <dbReference type="ARBA" id="ARBA00020024"/>
    </source>
</evidence>
<keyword evidence="5" id="KW-1003">Cell membrane</keyword>
<reference evidence="20" key="3">
    <citation type="submission" date="2025-09" db="UniProtKB">
        <authorList>
            <consortium name="Ensembl"/>
        </authorList>
    </citation>
    <scope>IDENTIFICATION</scope>
</reference>
<keyword evidence="4" id="KW-0813">Transport</keyword>
<dbReference type="GeneTree" id="ENSGT00950000183177"/>
<keyword evidence="10 19" id="KW-0472">Membrane</keyword>
<dbReference type="Pfam" id="PF02690">
    <property type="entry name" value="Na_Pi_cotrans"/>
    <property type="match status" value="1"/>
</dbReference>
<dbReference type="PANTHER" id="PTHR10010:SF23">
    <property type="entry name" value="SODIUM-DEPENDENT PHOSPHATE TRANSPORT PROTEIN 2B"/>
    <property type="match status" value="1"/>
</dbReference>
<keyword evidence="12" id="KW-0325">Glycoprotein</keyword>
<evidence type="ECO:0000256" key="4">
    <source>
        <dbReference type="ARBA" id="ARBA00022448"/>
    </source>
</evidence>
<proteinExistence type="inferred from homology"/>
<evidence type="ECO:0000256" key="10">
    <source>
        <dbReference type="ARBA" id="ARBA00023136"/>
    </source>
</evidence>
<dbReference type="Bgee" id="ENSMODG00000041870">
    <property type="expression patterns" value="Expressed in spermatocyte and 3 other cell types or tissues"/>
</dbReference>
<dbReference type="Proteomes" id="UP000002280">
    <property type="component" value="Chromosome 5"/>
</dbReference>
<organism evidence="20 21">
    <name type="scientific">Monodelphis domestica</name>
    <name type="common">Gray short-tailed opossum</name>
    <dbReference type="NCBI Taxonomy" id="13616"/>
    <lineage>
        <taxon>Eukaryota</taxon>
        <taxon>Metazoa</taxon>
        <taxon>Chordata</taxon>
        <taxon>Craniata</taxon>
        <taxon>Vertebrata</taxon>
        <taxon>Euteleostomi</taxon>
        <taxon>Mammalia</taxon>
        <taxon>Metatheria</taxon>
        <taxon>Didelphimorphia</taxon>
        <taxon>Didelphidae</taxon>
        <taxon>Monodelphis</taxon>
    </lineage>
</organism>
<evidence type="ECO:0000313" key="21">
    <source>
        <dbReference type="Proteomes" id="UP000002280"/>
    </source>
</evidence>
<dbReference type="Ensembl" id="ENSMODT00000081330.1">
    <property type="protein sequence ID" value="ENSMODP00000057266.1"/>
    <property type="gene ID" value="ENSMODG00000041870.1"/>
</dbReference>
<keyword evidence="11" id="KW-1015">Disulfide bond</keyword>
<dbReference type="GO" id="GO:0005903">
    <property type="term" value="C:brush border"/>
    <property type="evidence" value="ECO:0000318"/>
    <property type="project" value="GO_Central"/>
</dbReference>
<evidence type="ECO:0000256" key="17">
    <source>
        <dbReference type="ARBA" id="ARBA00034042"/>
    </source>
</evidence>
<comment type="similarity">
    <text evidence="2">Belongs to the SLC34A transporter family.</text>
</comment>
<evidence type="ECO:0000256" key="18">
    <source>
        <dbReference type="ARBA" id="ARBA00034091"/>
    </source>
</evidence>
<dbReference type="InParanoid" id="A0A5F8HBE6"/>
<comment type="catalytic activity">
    <reaction evidence="17">
        <text>3 Na(+)(out) + phosphate(out) = 3 Na(+)(in) + phosphate(in)</text>
        <dbReference type="Rhea" id="RHEA:71255"/>
        <dbReference type="ChEBI" id="CHEBI:29101"/>
        <dbReference type="ChEBI" id="CHEBI:43474"/>
    </reaction>
    <physiologicalReaction direction="left-to-right" evidence="17">
        <dbReference type="Rhea" id="RHEA:71256"/>
    </physiologicalReaction>
</comment>
<dbReference type="AlphaFoldDB" id="A0A5F8HBE6"/>
<reference evidence="20 21" key="1">
    <citation type="journal article" date="2007" name="Nature">
        <title>Genome of the marsupial Monodelphis domestica reveals innovation in non-coding sequences.</title>
        <authorList>
            <person name="Mikkelsen T.S."/>
            <person name="Wakefield M.J."/>
            <person name="Aken B."/>
            <person name="Amemiya C.T."/>
            <person name="Chang J.L."/>
            <person name="Duke S."/>
            <person name="Garber M."/>
            <person name="Gentles A.J."/>
            <person name="Goodstadt L."/>
            <person name="Heger A."/>
            <person name="Jurka J."/>
            <person name="Kamal M."/>
            <person name="Mauceli E."/>
            <person name="Searle S.M."/>
            <person name="Sharpe T."/>
            <person name="Baker M.L."/>
            <person name="Batzer M.A."/>
            <person name="Benos P.V."/>
            <person name="Belov K."/>
            <person name="Clamp M."/>
            <person name="Cook A."/>
            <person name="Cuff J."/>
            <person name="Das R."/>
            <person name="Davidow L."/>
            <person name="Deakin J.E."/>
            <person name="Fazzari M.J."/>
            <person name="Glass J.L."/>
            <person name="Grabherr M."/>
            <person name="Greally J.M."/>
            <person name="Gu W."/>
            <person name="Hore T.A."/>
            <person name="Huttley G.A."/>
            <person name="Kleber M."/>
            <person name="Jirtle R.L."/>
            <person name="Koina E."/>
            <person name="Lee J.T."/>
            <person name="Mahony S."/>
            <person name="Marra M.A."/>
            <person name="Miller R.D."/>
            <person name="Nicholls R.D."/>
            <person name="Oda M."/>
            <person name="Papenfuss A.T."/>
            <person name="Parra Z.E."/>
            <person name="Pollock D.D."/>
            <person name="Ray D.A."/>
            <person name="Schein J.E."/>
            <person name="Speed T.P."/>
            <person name="Thompson K."/>
            <person name="VandeBerg J.L."/>
            <person name="Wade C.M."/>
            <person name="Walker J.A."/>
            <person name="Waters P.D."/>
            <person name="Webber C."/>
            <person name="Weidman J.R."/>
            <person name="Xie X."/>
            <person name="Zody M.C."/>
            <person name="Baldwin J."/>
            <person name="Abdouelleil A."/>
            <person name="Abdulkadir J."/>
            <person name="Abebe A."/>
            <person name="Abera B."/>
            <person name="Abreu J."/>
            <person name="Acer S.C."/>
            <person name="Aftuck L."/>
            <person name="Alexander A."/>
            <person name="An P."/>
            <person name="Anderson E."/>
            <person name="Anderson S."/>
            <person name="Arachi H."/>
            <person name="Azer M."/>
            <person name="Bachantsang P."/>
            <person name="Barry A."/>
            <person name="Bayul T."/>
            <person name="Berlin A."/>
            <person name="Bessette D."/>
            <person name="Bloom T."/>
            <person name="Bloom T."/>
            <person name="Boguslavskiy L."/>
            <person name="Bonnet C."/>
            <person name="Boukhgalter B."/>
            <person name="Bourzgui I."/>
            <person name="Brown A."/>
            <person name="Cahill P."/>
            <person name="Channer S."/>
            <person name="Cheshatsang Y."/>
            <person name="Chuda L."/>
            <person name="Citroen M."/>
            <person name="Collymore A."/>
            <person name="Cooke P."/>
            <person name="Costello M."/>
            <person name="D'Aco K."/>
            <person name="Daza R."/>
            <person name="De Haan G."/>
            <person name="DeGray S."/>
            <person name="DeMaso C."/>
            <person name="Dhargay N."/>
            <person name="Dooley K."/>
            <person name="Dooley E."/>
            <person name="Doricent M."/>
            <person name="Dorje P."/>
            <person name="Dorjee K."/>
            <person name="Dupes A."/>
            <person name="Elong R."/>
            <person name="Falk J."/>
            <person name="Farina A."/>
            <person name="Faro S."/>
            <person name="Ferguson D."/>
            <person name="Fisher S."/>
            <person name="Foley C.D."/>
            <person name="Franke A."/>
            <person name="Friedrich D."/>
            <person name="Gadbois L."/>
            <person name="Gearin G."/>
            <person name="Gearin C.R."/>
            <person name="Giannoukos G."/>
            <person name="Goode T."/>
            <person name="Graham J."/>
            <person name="Grandbois E."/>
            <person name="Grewal S."/>
            <person name="Gyaltsen K."/>
            <person name="Hafez N."/>
            <person name="Hagos B."/>
            <person name="Hall J."/>
            <person name="Henson C."/>
            <person name="Hollinger A."/>
            <person name="Honan T."/>
            <person name="Huard M.D."/>
            <person name="Hughes L."/>
            <person name="Hurhula B."/>
            <person name="Husby M.E."/>
            <person name="Kamat A."/>
            <person name="Kanga B."/>
            <person name="Kashin S."/>
            <person name="Khazanovich D."/>
            <person name="Kisner P."/>
            <person name="Lance K."/>
            <person name="Lara M."/>
            <person name="Lee W."/>
            <person name="Lennon N."/>
            <person name="Letendre F."/>
            <person name="LeVine R."/>
            <person name="Lipovsky A."/>
            <person name="Liu X."/>
            <person name="Liu J."/>
            <person name="Liu S."/>
            <person name="Lokyitsang T."/>
            <person name="Lokyitsang Y."/>
            <person name="Lubonja R."/>
            <person name="Lui A."/>
            <person name="MacDonald P."/>
            <person name="Magnisalis V."/>
            <person name="Maru K."/>
            <person name="Matthews C."/>
            <person name="McCusker W."/>
            <person name="McDonough S."/>
            <person name="Mehta T."/>
            <person name="Meldrim J."/>
            <person name="Meneus L."/>
            <person name="Mihai O."/>
            <person name="Mihalev A."/>
            <person name="Mihova T."/>
            <person name="Mittelman R."/>
            <person name="Mlenga V."/>
            <person name="Montmayeur A."/>
            <person name="Mulrain L."/>
            <person name="Navidi A."/>
            <person name="Naylor J."/>
            <person name="Negash T."/>
            <person name="Nguyen T."/>
            <person name="Nguyen N."/>
            <person name="Nicol R."/>
            <person name="Norbu C."/>
            <person name="Norbu N."/>
            <person name="Novod N."/>
            <person name="O'Neill B."/>
            <person name="Osman S."/>
            <person name="Markiewicz E."/>
            <person name="Oyono O.L."/>
            <person name="Patti C."/>
            <person name="Phunkhang P."/>
            <person name="Pierre F."/>
            <person name="Priest M."/>
            <person name="Raghuraman S."/>
            <person name="Rege F."/>
            <person name="Reyes R."/>
            <person name="Rise C."/>
            <person name="Rogov P."/>
            <person name="Ross K."/>
            <person name="Ryan E."/>
            <person name="Settipalli S."/>
            <person name="Shea T."/>
            <person name="Sherpa N."/>
            <person name="Shi L."/>
            <person name="Shih D."/>
            <person name="Sparrow T."/>
            <person name="Spaulding J."/>
            <person name="Stalker J."/>
            <person name="Stange-Thomann N."/>
            <person name="Stavropoulos S."/>
            <person name="Stone C."/>
            <person name="Strader C."/>
            <person name="Tesfaye S."/>
            <person name="Thomson T."/>
            <person name="Thoulutsang Y."/>
            <person name="Thoulutsang D."/>
            <person name="Topham K."/>
            <person name="Topping I."/>
            <person name="Tsamla T."/>
            <person name="Vassiliev H."/>
            <person name="Vo A."/>
            <person name="Wangchuk T."/>
            <person name="Wangdi T."/>
            <person name="Weiand M."/>
            <person name="Wilkinson J."/>
            <person name="Wilson A."/>
            <person name="Yadav S."/>
            <person name="Young G."/>
            <person name="Yu Q."/>
            <person name="Zembek L."/>
            <person name="Zhong D."/>
            <person name="Zimmer A."/>
            <person name="Zwirko Z."/>
            <person name="Jaffe D.B."/>
            <person name="Alvarez P."/>
            <person name="Brockman W."/>
            <person name="Butler J."/>
            <person name="Chin C."/>
            <person name="Gnerre S."/>
            <person name="MacCallum I."/>
            <person name="Graves J.A."/>
            <person name="Ponting C.P."/>
            <person name="Breen M."/>
            <person name="Samollow P.B."/>
            <person name="Lander E.S."/>
            <person name="Lindblad-Toh K."/>
        </authorList>
    </citation>
    <scope>NUCLEOTIDE SEQUENCE [LARGE SCALE GENOMIC DNA]</scope>
</reference>
<reference evidence="20" key="2">
    <citation type="submission" date="2025-08" db="UniProtKB">
        <authorList>
            <consortium name="Ensembl"/>
        </authorList>
    </citation>
    <scope>IDENTIFICATION</scope>
</reference>
<evidence type="ECO:0000256" key="5">
    <source>
        <dbReference type="ARBA" id="ARBA00022475"/>
    </source>
</evidence>
<accession>A0A5F8HBE6</accession>
<evidence type="ECO:0000256" key="1">
    <source>
        <dbReference type="ARBA" id="ARBA00004424"/>
    </source>
</evidence>
<evidence type="ECO:0000256" key="8">
    <source>
        <dbReference type="ARBA" id="ARBA00022989"/>
    </source>
</evidence>
<sequence>MHIHHRQPGVIFSFSSRISNSYNDGSQCWDYNHQCIGGSHVFWKQGSIWKAAAAAADDDGPELLKALTSLLTNIIIQLDEKVFHEIVTQKDEAKNKRLTKIWCKTFKNVTLSNVTVPSPENCTSPTLCWTEGNMTWTLMNTTYEKNIAKCKHVFVNTNLSDLVIGFILLSLSLLILCSCLILFIRVLNSELRGPVAEVIKKYANTDFPFPLTWLAGYIAILVGAVLTIVVQSSSVFISTITPLVGFRVISLERAYSLTLGSNVGSTTTAILAALASPPRTFKKSLQIALCHLFFNFFGILLWYPIPFLRLPMHFARRLGNVTATYRWFAFVHVICSFFLVPALVFCLSIASRSLLLSVGLPLIIVTFLIVYLHNFNILHMLPLWMTSLKPWDDLIMSIRDLCRQCNENISHKCKNSKLNRFIARRPLPTIKPDPGPDQSQRRSFIRESIFYVKKSDETVKEIESTNDTVKEIESTNDTVKEIESTNDTVTEIQPTN</sequence>
<keyword evidence="7" id="KW-0769">Symport</keyword>
<feature type="transmembrane region" description="Helical" evidence="19">
    <location>
        <begin position="354"/>
        <end position="372"/>
    </location>
</feature>
<feature type="transmembrane region" description="Helical" evidence="19">
    <location>
        <begin position="207"/>
        <end position="234"/>
    </location>
</feature>
<keyword evidence="6 19" id="KW-0812">Transmembrane</keyword>
<feature type="transmembrane region" description="Helical" evidence="19">
    <location>
        <begin position="325"/>
        <end position="347"/>
    </location>
</feature>
<dbReference type="OMA" id="RQCNENI"/>
<protein>
    <recommendedName>
        <fullName evidence="3">Sodium-dependent phosphate transport protein 2B</fullName>
    </recommendedName>
    <alternativeName>
        <fullName evidence="16">Na(+)-dependent phosphate cotransporter 2B</fullName>
    </alternativeName>
    <alternativeName>
        <fullName evidence="14">Sodium/phosphate cotransporter 2B</fullName>
    </alternativeName>
    <alternativeName>
        <fullName evidence="15">Solute carrier family 34 member 2</fullName>
    </alternativeName>
</protein>
<feature type="transmembrane region" description="Helical" evidence="19">
    <location>
        <begin position="162"/>
        <end position="187"/>
    </location>
</feature>
<dbReference type="GO" id="GO:0044341">
    <property type="term" value="P:sodium-dependent phosphate transport"/>
    <property type="evidence" value="ECO:0000318"/>
    <property type="project" value="GO_Central"/>
</dbReference>
<comment type="function">
    <text evidence="18">Involved in actively transporting phosphate into cells via Na(+) cotransport.</text>
</comment>
<keyword evidence="13" id="KW-0739">Sodium transport</keyword>
<comment type="subcellular location">
    <subcellularLocation>
        <location evidence="1">Apical cell membrane</location>
        <topology evidence="1">Multi-pass membrane protein</topology>
    </subcellularLocation>
</comment>
<evidence type="ECO:0000256" key="6">
    <source>
        <dbReference type="ARBA" id="ARBA00022692"/>
    </source>
</evidence>
<evidence type="ECO:0000256" key="14">
    <source>
        <dbReference type="ARBA" id="ARBA00029612"/>
    </source>
</evidence>
<keyword evidence="8 19" id="KW-1133">Transmembrane helix</keyword>
<dbReference type="GO" id="GO:0005436">
    <property type="term" value="F:sodium:phosphate symporter activity"/>
    <property type="evidence" value="ECO:0000318"/>
    <property type="project" value="GO_Central"/>
</dbReference>